<evidence type="ECO:0000313" key="7">
    <source>
        <dbReference type="Proteomes" id="UP000054007"/>
    </source>
</evidence>
<dbReference type="PROSITE" id="PS01360">
    <property type="entry name" value="ZF_MYND_1"/>
    <property type="match status" value="1"/>
</dbReference>
<keyword evidence="3" id="KW-0862">Zinc</keyword>
<organism evidence="6 7">
    <name type="scientific">Cylindrobasidium torrendii FP15055 ss-10</name>
    <dbReference type="NCBI Taxonomy" id="1314674"/>
    <lineage>
        <taxon>Eukaryota</taxon>
        <taxon>Fungi</taxon>
        <taxon>Dikarya</taxon>
        <taxon>Basidiomycota</taxon>
        <taxon>Agaricomycotina</taxon>
        <taxon>Agaricomycetes</taxon>
        <taxon>Agaricomycetidae</taxon>
        <taxon>Agaricales</taxon>
        <taxon>Marasmiineae</taxon>
        <taxon>Physalacriaceae</taxon>
        <taxon>Cylindrobasidium</taxon>
    </lineage>
</organism>
<accession>A0A0D7BGH9</accession>
<dbReference type="SUPFAM" id="SSF144232">
    <property type="entry name" value="HIT/MYND zinc finger-like"/>
    <property type="match status" value="1"/>
</dbReference>
<dbReference type="PROSITE" id="PS50865">
    <property type="entry name" value="ZF_MYND_2"/>
    <property type="match status" value="1"/>
</dbReference>
<dbReference type="Gene3D" id="6.10.140.2220">
    <property type="match status" value="1"/>
</dbReference>
<dbReference type="Proteomes" id="UP000054007">
    <property type="component" value="Unassembled WGS sequence"/>
</dbReference>
<evidence type="ECO:0000256" key="1">
    <source>
        <dbReference type="ARBA" id="ARBA00022723"/>
    </source>
</evidence>
<evidence type="ECO:0000259" key="5">
    <source>
        <dbReference type="PROSITE" id="PS50865"/>
    </source>
</evidence>
<name>A0A0D7BGH9_9AGAR</name>
<evidence type="ECO:0000256" key="3">
    <source>
        <dbReference type="ARBA" id="ARBA00022833"/>
    </source>
</evidence>
<dbReference type="OrthoDB" id="2889992at2759"/>
<gene>
    <name evidence="6" type="ORF">CYLTODRAFT_221676</name>
</gene>
<keyword evidence="7" id="KW-1185">Reference proteome</keyword>
<reference evidence="6 7" key="1">
    <citation type="journal article" date="2015" name="Fungal Genet. Biol.">
        <title>Evolution of novel wood decay mechanisms in Agaricales revealed by the genome sequences of Fistulina hepatica and Cylindrobasidium torrendii.</title>
        <authorList>
            <person name="Floudas D."/>
            <person name="Held B.W."/>
            <person name="Riley R."/>
            <person name="Nagy L.G."/>
            <person name="Koehler G."/>
            <person name="Ransdell A.S."/>
            <person name="Younus H."/>
            <person name="Chow J."/>
            <person name="Chiniquy J."/>
            <person name="Lipzen A."/>
            <person name="Tritt A."/>
            <person name="Sun H."/>
            <person name="Haridas S."/>
            <person name="LaButti K."/>
            <person name="Ohm R.A."/>
            <person name="Kues U."/>
            <person name="Blanchette R.A."/>
            <person name="Grigoriev I.V."/>
            <person name="Minto R.E."/>
            <person name="Hibbett D.S."/>
        </authorList>
    </citation>
    <scope>NUCLEOTIDE SEQUENCE [LARGE SCALE GENOMIC DNA]</scope>
    <source>
        <strain evidence="6 7">FP15055 ss-10</strain>
    </source>
</reference>
<dbReference type="AlphaFoldDB" id="A0A0D7BGH9"/>
<dbReference type="Pfam" id="PF01753">
    <property type="entry name" value="zf-MYND"/>
    <property type="match status" value="1"/>
</dbReference>
<dbReference type="GO" id="GO:0008270">
    <property type="term" value="F:zinc ion binding"/>
    <property type="evidence" value="ECO:0007669"/>
    <property type="project" value="UniProtKB-KW"/>
</dbReference>
<dbReference type="EMBL" id="KN880480">
    <property type="protein sequence ID" value="KIY69668.1"/>
    <property type="molecule type" value="Genomic_DNA"/>
</dbReference>
<dbReference type="InterPro" id="IPR002893">
    <property type="entry name" value="Znf_MYND"/>
</dbReference>
<evidence type="ECO:0000256" key="4">
    <source>
        <dbReference type="PROSITE-ProRule" id="PRU00134"/>
    </source>
</evidence>
<evidence type="ECO:0000313" key="6">
    <source>
        <dbReference type="EMBL" id="KIY69668.1"/>
    </source>
</evidence>
<protein>
    <recommendedName>
        <fullName evidence="5">MYND-type domain-containing protein</fullName>
    </recommendedName>
</protein>
<proteinExistence type="predicted"/>
<keyword evidence="1" id="KW-0479">Metal-binding</keyword>
<keyword evidence="2 4" id="KW-0863">Zinc-finger</keyword>
<sequence length="509" mass="57220">MELERLRASALNGSTNALEELHALAEKNTITFPAVWPVIAKLIEPYGLSELKRRKACSTSEPRIQQILACLNLLSALLIHPDGLVKLHPPIPLDARVTLWKCLEPWVAFLAQATVNAKPTLLNHAGSAFVDAVILPLEAFFLAVAQHPDCLGTQAWDLERRIKFSAPLCVIWRRCMASDHLYRPYALSRALSRLFWVGIQSPHTLASIAFDVNNPTEGESAMLHHAERFGVNEEGECSWPSVHSFLQLLAVFETTYGSVWLERRAEQVRALTIMLRVFGSRRAKMVLNAGPSGRSLLAVHGIMEKIFVSLNLRSGGTVYEALKAEILVSLANLHYQTQSIRPAPGEEAECWRDVRSTAAETLKTIKPMLFWPSMRSLALTYIKAIEAGGVENKLEKTTEYWKEWQAFKKVADELKEGDGAIRQVFHSCSYHECPTPKPIPKPVKSCTGCHQAGYCSSECQRADWRKIHSKMCKRLIVNTNDKMYSKPDAVYLLRRAALDYHARKARLFP</sequence>
<evidence type="ECO:0000256" key="2">
    <source>
        <dbReference type="ARBA" id="ARBA00022771"/>
    </source>
</evidence>
<feature type="domain" description="MYND-type" evidence="5">
    <location>
        <begin position="425"/>
        <end position="472"/>
    </location>
</feature>